<name>A0AAU9KYN3_9STRA</name>
<comment type="function">
    <text evidence="6">Induces local and distal defense responses (incompatible hypersensitive reaction) in plants from the solanaceae and cruciferae families. Elicits leaf necrosis and causes the accumulation of pathogenesis-related proteins. Might interact with the lipidic molecules of the plasma membrane.</text>
</comment>
<sequence>MNMPVVANSTTTICDNSTVQALLTNEHTPQCATDAVYNFSVPSLPTPEQIDRMCQSSACLDLLANLTALQTTECILPGGNNFFFRANLTDYIPPRCGGNNAATTDDTGASMEPSTATNNMLPSSPPTQPQATSDSSTTLHVKQTLTIMIIGALAIVTSSW</sequence>
<dbReference type="Proteomes" id="UP001160483">
    <property type="component" value="Unassembled WGS sequence"/>
</dbReference>
<evidence type="ECO:0000256" key="5">
    <source>
        <dbReference type="ARBA" id="ARBA00023157"/>
    </source>
</evidence>
<comment type="similarity">
    <text evidence="2 6">Belongs to the elicitin family.</text>
</comment>
<evidence type="ECO:0000256" key="2">
    <source>
        <dbReference type="ARBA" id="ARBA00009544"/>
    </source>
</evidence>
<dbReference type="Proteomes" id="UP001158986">
    <property type="component" value="Unassembled WGS sequence"/>
</dbReference>
<dbReference type="EMBL" id="CAKLCB010000152">
    <property type="protein sequence ID" value="CAH0516122.1"/>
    <property type="molecule type" value="Genomic_DNA"/>
</dbReference>
<evidence type="ECO:0000256" key="3">
    <source>
        <dbReference type="ARBA" id="ARBA00022525"/>
    </source>
</evidence>
<dbReference type="GO" id="GO:0005576">
    <property type="term" value="C:extracellular region"/>
    <property type="evidence" value="ECO:0007669"/>
    <property type="project" value="UniProtKB-SubCell"/>
</dbReference>
<dbReference type="InterPro" id="IPR036470">
    <property type="entry name" value="Elicitin_sf"/>
</dbReference>
<keyword evidence="3 6" id="KW-0964">Secreted</keyword>
<dbReference type="EMBL" id="CAKKTJ010000223">
    <property type="protein sequence ID" value="CAH0478285.1"/>
    <property type="molecule type" value="Genomic_DNA"/>
</dbReference>
<dbReference type="SMART" id="SM01187">
    <property type="entry name" value="Elicitin"/>
    <property type="match status" value="1"/>
</dbReference>
<evidence type="ECO:0000313" key="8">
    <source>
        <dbReference type="EMBL" id="CAH0478285.1"/>
    </source>
</evidence>
<dbReference type="GO" id="GO:0052040">
    <property type="term" value="P:symbiont-mediated perturbation of host programmed cell death"/>
    <property type="evidence" value="ECO:0007669"/>
    <property type="project" value="UniProtKB-UniRule"/>
</dbReference>
<dbReference type="SUPFAM" id="SSF48647">
    <property type="entry name" value="Fungal elicitin"/>
    <property type="match status" value="1"/>
</dbReference>
<accession>A0AAU9KYN3</accession>
<keyword evidence="4 6" id="KW-0928">Hypersensitive response elicitation</keyword>
<feature type="compositionally biased region" description="Polar residues" evidence="7">
    <location>
        <begin position="100"/>
        <end position="121"/>
    </location>
</feature>
<dbReference type="Pfam" id="PF00964">
    <property type="entry name" value="Elicitin"/>
    <property type="match status" value="1"/>
</dbReference>
<keyword evidence="5 6" id="KW-1015">Disulfide bond</keyword>
<dbReference type="Gene3D" id="1.10.239.10">
    <property type="entry name" value="Elicitin domain"/>
    <property type="match status" value="1"/>
</dbReference>
<evidence type="ECO:0000313" key="9">
    <source>
        <dbReference type="EMBL" id="CAH0516122.1"/>
    </source>
</evidence>
<comment type="caution">
    <text evidence="8">The sequence shown here is derived from an EMBL/GenBank/DDBJ whole genome shotgun (WGS) entry which is preliminary data.</text>
</comment>
<gene>
    <name evidence="9" type="ORF">PBS001_LOCUS2808</name>
    <name evidence="8" type="ORF">PBS003_LOCUS4988</name>
</gene>
<evidence type="ECO:0000256" key="7">
    <source>
        <dbReference type="SAM" id="MobiDB-lite"/>
    </source>
</evidence>
<dbReference type="InterPro" id="IPR002200">
    <property type="entry name" value="Elicitin"/>
</dbReference>
<evidence type="ECO:0000313" key="10">
    <source>
        <dbReference type="Proteomes" id="UP001158986"/>
    </source>
</evidence>
<evidence type="ECO:0000313" key="11">
    <source>
        <dbReference type="Proteomes" id="UP001160483"/>
    </source>
</evidence>
<reference evidence="8 10" key="1">
    <citation type="submission" date="2021-11" db="EMBL/GenBank/DDBJ databases">
        <authorList>
            <person name="Islam A."/>
            <person name="Islam S."/>
            <person name="Flora M.S."/>
            <person name="Rahman M."/>
            <person name="Ziaur R.M."/>
            <person name="Epstein J.H."/>
            <person name="Hassan M."/>
            <person name="Klassen M."/>
            <person name="Woodard K."/>
            <person name="Webb A."/>
            <person name="Webby R.J."/>
            <person name="El Zowalaty M.E."/>
        </authorList>
    </citation>
    <scope>NUCLEOTIDE SEQUENCE</scope>
    <source>
        <strain evidence="9">Pbs1</strain>
        <strain evidence="8">Pbs3</strain>
    </source>
</reference>
<dbReference type="AlphaFoldDB" id="A0AAU9KYN3"/>
<evidence type="ECO:0000256" key="6">
    <source>
        <dbReference type="RuleBase" id="RU368111"/>
    </source>
</evidence>
<proteinExistence type="inferred from homology"/>
<organism evidence="8 11">
    <name type="scientific">Peronospora belbahrii</name>
    <dbReference type="NCBI Taxonomy" id="622444"/>
    <lineage>
        <taxon>Eukaryota</taxon>
        <taxon>Sar</taxon>
        <taxon>Stramenopiles</taxon>
        <taxon>Oomycota</taxon>
        <taxon>Peronosporomycetes</taxon>
        <taxon>Peronosporales</taxon>
        <taxon>Peronosporaceae</taxon>
        <taxon>Peronospora</taxon>
    </lineage>
</organism>
<feature type="region of interest" description="Disordered" evidence="7">
    <location>
        <begin position="99"/>
        <end position="137"/>
    </location>
</feature>
<comment type="subcellular location">
    <subcellularLocation>
        <location evidence="1 6">Secreted</location>
    </subcellularLocation>
</comment>
<keyword evidence="10" id="KW-1185">Reference proteome</keyword>
<evidence type="ECO:0000256" key="4">
    <source>
        <dbReference type="ARBA" id="ARBA00022978"/>
    </source>
</evidence>
<evidence type="ECO:0000256" key="1">
    <source>
        <dbReference type="ARBA" id="ARBA00004613"/>
    </source>
</evidence>
<protein>
    <recommendedName>
        <fullName evidence="6">Elicitin</fullName>
    </recommendedName>
</protein>